<evidence type="ECO:0000256" key="4">
    <source>
        <dbReference type="ARBA" id="ARBA00023004"/>
    </source>
</evidence>
<dbReference type="Gene3D" id="1.10.1060.10">
    <property type="entry name" value="Alpha-helical ferredoxin"/>
    <property type="match status" value="1"/>
</dbReference>
<dbReference type="EMBL" id="CP018099">
    <property type="protein sequence ID" value="APF19365.1"/>
    <property type="molecule type" value="Genomic_DNA"/>
</dbReference>
<keyword evidence="4" id="KW-0408">Iron</keyword>
<evidence type="ECO:0000256" key="6">
    <source>
        <dbReference type="SAM" id="Phobius"/>
    </source>
</evidence>
<keyword evidence="6" id="KW-0812">Transmembrane</keyword>
<dbReference type="InterPro" id="IPR051460">
    <property type="entry name" value="HdrC_iron-sulfur_subunit"/>
</dbReference>
<keyword evidence="3" id="KW-0560">Oxidoreductase</keyword>
<dbReference type="GO" id="GO:0051539">
    <property type="term" value="F:4 iron, 4 sulfur cluster binding"/>
    <property type="evidence" value="ECO:0007669"/>
    <property type="project" value="UniProtKB-KW"/>
</dbReference>
<dbReference type="Proteomes" id="UP000004671">
    <property type="component" value="Chromosome"/>
</dbReference>
<dbReference type="InterPro" id="IPR017900">
    <property type="entry name" value="4Fe4S_Fe_S_CS"/>
</dbReference>
<evidence type="ECO:0000313" key="11">
    <source>
        <dbReference type="Proteomes" id="UP000183868"/>
    </source>
</evidence>
<protein>
    <submittedName>
        <fullName evidence="8">Fe-S oxidoreductase</fullName>
    </submittedName>
</protein>
<keyword evidence="5" id="KW-0411">Iron-sulfur</keyword>
<keyword evidence="1" id="KW-0004">4Fe-4S</keyword>
<evidence type="ECO:0000256" key="5">
    <source>
        <dbReference type="ARBA" id="ARBA00023014"/>
    </source>
</evidence>
<dbReference type="InParanoid" id="H1XNM9"/>
<dbReference type="STRING" id="880073.Cabys_2616"/>
<dbReference type="Proteomes" id="UP000183868">
    <property type="component" value="Chromosome"/>
</dbReference>
<reference evidence="8 11" key="2">
    <citation type="submission" date="2016-11" db="EMBL/GenBank/DDBJ databases">
        <title>Genomic analysis of Caldithrix abyssi and proposal of a novel bacterial phylum Caldithrichaeota.</title>
        <authorList>
            <person name="Kublanov I."/>
            <person name="Sigalova O."/>
            <person name="Gavrilov S."/>
            <person name="Lebedinsky A."/>
            <person name="Ivanova N."/>
            <person name="Daum C."/>
            <person name="Reddy T."/>
            <person name="Klenk H.P."/>
            <person name="Goker M."/>
            <person name="Reva O."/>
            <person name="Miroshnichenko M."/>
            <person name="Kyprides N."/>
            <person name="Woyke T."/>
            <person name="Gelfand M."/>
        </authorList>
    </citation>
    <scope>NUCLEOTIDE SEQUENCE [LARGE SCALE GENOMIC DNA]</scope>
    <source>
        <strain evidence="8 11">LF13</strain>
    </source>
</reference>
<feature type="transmembrane region" description="Helical" evidence="6">
    <location>
        <begin position="211"/>
        <end position="231"/>
    </location>
</feature>
<dbReference type="InterPro" id="IPR004017">
    <property type="entry name" value="Cys_rich_dom"/>
</dbReference>
<dbReference type="HOGENOM" id="CLU_005304_1_0_0"/>
<dbReference type="GO" id="GO:0046872">
    <property type="term" value="F:metal ion binding"/>
    <property type="evidence" value="ECO:0007669"/>
    <property type="project" value="UniProtKB-KW"/>
</dbReference>
<dbReference type="PANTHER" id="PTHR43255">
    <property type="entry name" value="IRON-SULFUR-BINDING OXIDOREDUCTASE FADF-RELATED-RELATED"/>
    <property type="match status" value="1"/>
</dbReference>
<evidence type="ECO:0000256" key="2">
    <source>
        <dbReference type="ARBA" id="ARBA00022723"/>
    </source>
</evidence>
<feature type="domain" description="4Fe-4S ferredoxin-type" evidence="7">
    <location>
        <begin position="281"/>
        <end position="308"/>
    </location>
</feature>
<dbReference type="RefSeq" id="WP_006930840.1">
    <property type="nucleotide sequence ID" value="NZ_CM001402.1"/>
</dbReference>
<dbReference type="KEGG" id="caby:Cabys_2616"/>
<reference evidence="9 10" key="1">
    <citation type="submission" date="2011-09" db="EMBL/GenBank/DDBJ databases">
        <title>The permanent draft genome of Caldithrix abyssi DSM 13497.</title>
        <authorList>
            <consortium name="US DOE Joint Genome Institute (JGI-PGF)"/>
            <person name="Lucas S."/>
            <person name="Han J."/>
            <person name="Lapidus A."/>
            <person name="Bruce D."/>
            <person name="Goodwin L."/>
            <person name="Pitluck S."/>
            <person name="Peters L."/>
            <person name="Kyrpides N."/>
            <person name="Mavromatis K."/>
            <person name="Ivanova N."/>
            <person name="Mikhailova N."/>
            <person name="Chertkov O."/>
            <person name="Detter J.C."/>
            <person name="Tapia R."/>
            <person name="Han C."/>
            <person name="Land M."/>
            <person name="Hauser L."/>
            <person name="Markowitz V."/>
            <person name="Cheng J.-F."/>
            <person name="Hugenholtz P."/>
            <person name="Woyke T."/>
            <person name="Wu D."/>
            <person name="Spring S."/>
            <person name="Brambilla E."/>
            <person name="Klenk H.-P."/>
            <person name="Eisen J.A."/>
        </authorList>
    </citation>
    <scope>NUCLEOTIDE SEQUENCE [LARGE SCALE GENOMIC DNA]</scope>
    <source>
        <strain evidence="9 10">DSM 13497</strain>
    </source>
</reference>
<dbReference type="InterPro" id="IPR017896">
    <property type="entry name" value="4Fe4S_Fe-S-bd"/>
</dbReference>
<dbReference type="Gene3D" id="1.20.950.20">
    <property type="entry name" value="Transmembrane di-heme cytochromes, Chain C"/>
    <property type="match status" value="1"/>
</dbReference>
<dbReference type="SUPFAM" id="SSF46548">
    <property type="entry name" value="alpha-helical ferredoxin"/>
    <property type="match status" value="1"/>
</dbReference>
<dbReference type="InterPro" id="IPR009051">
    <property type="entry name" value="Helical_ferredxn"/>
</dbReference>
<sequence precursor="true">MLSLIEQLVLIVAVLLSAFFSYQSFSKMFKIIKSGQGKLTVDHPAKRFFKALKVLILQNTVLKSRFLISLIHAFIAWTFILYFLVNLSDLIRAFDSEFLLFGHSAPGRWYVLFVDIFSVLAVVSMAIFLLRRFLFKSEQLKIRENVRLLPEVDAGIKRDSLIVGLFILFHVGFRWLGESFLLAHKGADPWQPAASFFANLWIGMAPDTLNILYHFCWWLAIGLILAFIPYFPYSKHAHLFMGPINFFFKKHPEGYTLLEPIDFEDEEAEQFGQATLAHQEIGQLIDAYACIMCNRCQEVCPAYTTGKELSPSALEINKRYFLNSNGQQLLNDKENLPSFLEFALSESALWACTTCGACVEVCPVGNEPLYDLLGIRRDRVLMESQFPKQLQNAFVGMERNGNPWNMNEDRLAWTKVDQTLKVPTVKENPDFEILYWVGCAGAFDQKGQRIARAFTKILNQAQVNFAVLGNDESCTGDSARRAGNEYLFALLAENNVQNLNAAKVKKIVTTCPHCLHTLKNEYPQFGGEYEVLHHSQFINQLIAQGKVQLKTGQIEGLTFHDPCYLGRHNREYDAPRGVLNAVSFNRVKEMENARENSFCCGAGGAQMWKEEEPGEEAVRRKRLQQAQQIDAKLVSTACPFCLTMLTDASNETNAGIEVKDLAEIVAERLS</sequence>
<dbReference type="GO" id="GO:0005886">
    <property type="term" value="C:plasma membrane"/>
    <property type="evidence" value="ECO:0007669"/>
    <property type="project" value="TreeGrafter"/>
</dbReference>
<organism evidence="9 10">
    <name type="scientific">Caldithrix abyssi DSM 13497</name>
    <dbReference type="NCBI Taxonomy" id="880073"/>
    <lineage>
        <taxon>Bacteria</taxon>
        <taxon>Pseudomonadati</taxon>
        <taxon>Calditrichota</taxon>
        <taxon>Calditrichia</taxon>
        <taxon>Calditrichales</taxon>
        <taxon>Calditrichaceae</taxon>
        <taxon>Caldithrix</taxon>
    </lineage>
</organism>
<dbReference type="eggNOG" id="COG0247">
    <property type="taxonomic scope" value="Bacteria"/>
</dbReference>
<evidence type="ECO:0000256" key="1">
    <source>
        <dbReference type="ARBA" id="ARBA00022485"/>
    </source>
</evidence>
<dbReference type="OrthoDB" id="9794954at2"/>
<proteinExistence type="predicted"/>
<feature type="transmembrane region" description="Helical" evidence="6">
    <location>
        <begin position="109"/>
        <end position="130"/>
    </location>
</feature>
<feature type="transmembrane region" description="Helical" evidence="6">
    <location>
        <begin position="6"/>
        <end position="25"/>
    </location>
</feature>
<keyword evidence="6" id="KW-0472">Membrane</keyword>
<evidence type="ECO:0000313" key="8">
    <source>
        <dbReference type="EMBL" id="APF19365.1"/>
    </source>
</evidence>
<feature type="domain" description="4Fe-4S ferredoxin-type" evidence="7">
    <location>
        <begin position="340"/>
        <end position="372"/>
    </location>
</feature>
<dbReference type="EMBL" id="CM001402">
    <property type="protein sequence ID" value="EHO43267.1"/>
    <property type="molecule type" value="Genomic_DNA"/>
</dbReference>
<accession>H1XNM9</accession>
<dbReference type="AlphaFoldDB" id="H1XNM9"/>
<keyword evidence="10" id="KW-1185">Reference proteome</keyword>
<evidence type="ECO:0000256" key="3">
    <source>
        <dbReference type="ARBA" id="ARBA00023002"/>
    </source>
</evidence>
<dbReference type="PROSITE" id="PS51379">
    <property type="entry name" value="4FE4S_FER_2"/>
    <property type="match status" value="2"/>
</dbReference>
<dbReference type="PaxDb" id="880073-Calab_3669"/>
<evidence type="ECO:0000313" key="9">
    <source>
        <dbReference type="EMBL" id="EHO43267.1"/>
    </source>
</evidence>
<name>H1XNM9_CALAY</name>
<evidence type="ECO:0000313" key="10">
    <source>
        <dbReference type="Proteomes" id="UP000004671"/>
    </source>
</evidence>
<gene>
    <name evidence="8" type="ORF">Cabys_2616</name>
    <name evidence="9" type="ORF">Calab_3669</name>
</gene>
<dbReference type="GO" id="GO:0016491">
    <property type="term" value="F:oxidoreductase activity"/>
    <property type="evidence" value="ECO:0007669"/>
    <property type="project" value="UniProtKB-KW"/>
</dbReference>
<dbReference type="PROSITE" id="PS00198">
    <property type="entry name" value="4FE4S_FER_1"/>
    <property type="match status" value="1"/>
</dbReference>
<dbReference type="Pfam" id="PF02754">
    <property type="entry name" value="CCG"/>
    <property type="match status" value="2"/>
</dbReference>
<feature type="transmembrane region" description="Helical" evidence="6">
    <location>
        <begin position="66"/>
        <end position="85"/>
    </location>
</feature>
<dbReference type="PANTHER" id="PTHR43255:SF1">
    <property type="entry name" value="IRON-SULFUR-BINDING OXIDOREDUCTASE FADF-RELATED"/>
    <property type="match status" value="1"/>
</dbReference>
<dbReference type="Pfam" id="PF13183">
    <property type="entry name" value="Fer4_8"/>
    <property type="match status" value="1"/>
</dbReference>
<keyword evidence="2" id="KW-0479">Metal-binding</keyword>
<keyword evidence="6" id="KW-1133">Transmembrane helix</keyword>
<evidence type="ECO:0000259" key="7">
    <source>
        <dbReference type="PROSITE" id="PS51379"/>
    </source>
</evidence>